<gene>
    <name evidence="1" type="ORF">CEXT_787351</name>
</gene>
<evidence type="ECO:0000313" key="1">
    <source>
        <dbReference type="EMBL" id="GIY71888.1"/>
    </source>
</evidence>
<comment type="caution">
    <text evidence="1">The sequence shown here is derived from an EMBL/GenBank/DDBJ whole genome shotgun (WGS) entry which is preliminary data.</text>
</comment>
<accession>A0AAV4VP18</accession>
<dbReference type="Proteomes" id="UP001054945">
    <property type="component" value="Unassembled WGS sequence"/>
</dbReference>
<sequence>MFVYLSDIPGIRICRNLSNRQILRWGGVLSFELLRMKSVDFRDIFLEYFILLRLRIMGGICHTIRYLIRRSPSVALEDEE</sequence>
<proteinExistence type="predicted"/>
<organism evidence="1 2">
    <name type="scientific">Caerostris extrusa</name>
    <name type="common">Bark spider</name>
    <name type="synonym">Caerostris bankana</name>
    <dbReference type="NCBI Taxonomy" id="172846"/>
    <lineage>
        <taxon>Eukaryota</taxon>
        <taxon>Metazoa</taxon>
        <taxon>Ecdysozoa</taxon>
        <taxon>Arthropoda</taxon>
        <taxon>Chelicerata</taxon>
        <taxon>Arachnida</taxon>
        <taxon>Araneae</taxon>
        <taxon>Araneomorphae</taxon>
        <taxon>Entelegynae</taxon>
        <taxon>Araneoidea</taxon>
        <taxon>Araneidae</taxon>
        <taxon>Caerostris</taxon>
    </lineage>
</organism>
<protein>
    <submittedName>
        <fullName evidence="1">Uncharacterized protein</fullName>
    </submittedName>
</protein>
<keyword evidence="2" id="KW-1185">Reference proteome</keyword>
<evidence type="ECO:0000313" key="2">
    <source>
        <dbReference type="Proteomes" id="UP001054945"/>
    </source>
</evidence>
<name>A0AAV4VP18_CAEEX</name>
<dbReference type="AlphaFoldDB" id="A0AAV4VP18"/>
<reference evidence="1 2" key="1">
    <citation type="submission" date="2021-06" db="EMBL/GenBank/DDBJ databases">
        <title>Caerostris extrusa draft genome.</title>
        <authorList>
            <person name="Kono N."/>
            <person name="Arakawa K."/>
        </authorList>
    </citation>
    <scope>NUCLEOTIDE SEQUENCE [LARGE SCALE GENOMIC DNA]</scope>
</reference>
<dbReference type="EMBL" id="BPLR01014868">
    <property type="protein sequence ID" value="GIY71888.1"/>
    <property type="molecule type" value="Genomic_DNA"/>
</dbReference>